<evidence type="ECO:0000256" key="3">
    <source>
        <dbReference type="ARBA" id="ARBA00022576"/>
    </source>
</evidence>
<dbReference type="Proteomes" id="UP000244093">
    <property type="component" value="Unassembled WGS sequence"/>
</dbReference>
<comment type="caution">
    <text evidence="9">The sequence shown here is derived from an EMBL/GenBank/DDBJ whole genome shotgun (WGS) entry which is preliminary data.</text>
</comment>
<proteinExistence type="inferred from homology"/>
<evidence type="ECO:0000256" key="5">
    <source>
        <dbReference type="ARBA" id="ARBA00022898"/>
    </source>
</evidence>
<evidence type="ECO:0000256" key="2">
    <source>
        <dbReference type="ARBA" id="ARBA00009236"/>
    </source>
</evidence>
<dbReference type="InterPro" id="IPR015421">
    <property type="entry name" value="PyrdxlP-dep_Trfase_major"/>
</dbReference>
<dbReference type="EMBL" id="NBVN01000004">
    <property type="protein sequence ID" value="PUA32520.1"/>
    <property type="molecule type" value="Genomic_DNA"/>
</dbReference>
<keyword evidence="5" id="KW-0663">Pyridoxal phosphate</keyword>
<accession>A0A2R7Y4R9</accession>
<dbReference type="InterPro" id="IPR000192">
    <property type="entry name" value="Aminotrans_V_dom"/>
</dbReference>
<keyword evidence="3" id="KW-0032">Aminotransferase</keyword>
<dbReference type="InterPro" id="IPR024169">
    <property type="entry name" value="SP_NH2Trfase/AEP_transaminase"/>
</dbReference>
<dbReference type="PANTHER" id="PTHR21152:SF24">
    <property type="entry name" value="ALANINE--GLYOXYLATE AMINOTRANSFERASE 1"/>
    <property type="match status" value="1"/>
</dbReference>
<dbReference type="Pfam" id="PF00266">
    <property type="entry name" value="Aminotran_5"/>
    <property type="match status" value="1"/>
</dbReference>
<dbReference type="InterPro" id="IPR015424">
    <property type="entry name" value="PyrdxlP-dep_Trfase"/>
</dbReference>
<evidence type="ECO:0000256" key="4">
    <source>
        <dbReference type="ARBA" id="ARBA00022679"/>
    </source>
</evidence>
<sequence>MSERRLVMVPGPINFEPSVLREMAVEGLDHTSSEFVDAFAESLAMLRKVVNATDGYQPIVIAGSGTLAMEASVTNFLKKDSKVLIVSNGYFGDRFAELLSRYPVHVDMIKPEVLGDAVSPEKIIAAVEKESYDLVTLTHVDTSTAVLQPVREVGKALRNKDTLLVVDGVCSVGGEEIHIVEDGIDVLFTGSQKALGVPPGLAILWLSPKALEKLKNVSNNLSPYYTDLRKWVDVMRSYESRKPSYFGTPAVNLIVALKKSLELILKEGLDRRFTRHKQISEAFREGVKALGLQLLPKEENVAHTVTAVKLPPNVDLTSFVSSVRGMGVLIARGLLKEVNYFRVGHMGSVNANDIIATVAAIERALYKHGYNFKFGDGLAKTQEVLFKYGF</sequence>
<evidence type="ECO:0000313" key="10">
    <source>
        <dbReference type="Proteomes" id="UP000244093"/>
    </source>
</evidence>
<keyword evidence="4" id="KW-0808">Transferase</keyword>
<dbReference type="Gene3D" id="3.90.1150.10">
    <property type="entry name" value="Aspartate Aminotransferase, domain 1"/>
    <property type="match status" value="1"/>
</dbReference>
<evidence type="ECO:0000313" key="9">
    <source>
        <dbReference type="EMBL" id="PUA32520.1"/>
    </source>
</evidence>
<dbReference type="FunFam" id="3.40.640.10:FF:000027">
    <property type="entry name" value="Serine--pyruvate aminotransferase, mitochondrial"/>
    <property type="match status" value="1"/>
</dbReference>
<dbReference type="Gene3D" id="3.40.640.10">
    <property type="entry name" value="Type I PLP-dependent aspartate aminotransferase-like (Major domain)"/>
    <property type="match status" value="1"/>
</dbReference>
<reference evidence="9 10" key="1">
    <citation type="journal article" date="2018" name="Syst. Appl. Microbiol.">
        <title>A new symbiotic nanoarchaeote (Candidatus Nanoclepta minutus) and its host (Zestosphaera tikiterensis gen. nov., sp. nov.) from a New Zealand hot spring.</title>
        <authorList>
            <person name="St John E."/>
            <person name="Liu Y."/>
            <person name="Podar M."/>
            <person name="Stott M.B."/>
            <person name="Meneghin J."/>
            <person name="Chen Z."/>
            <person name="Lagutin K."/>
            <person name="Mitchell K."/>
            <person name="Reysenbach A.L."/>
        </authorList>
    </citation>
    <scope>NUCLEOTIDE SEQUENCE [LARGE SCALE GENOMIC DNA]</scope>
    <source>
        <strain evidence="9">NZ3</strain>
    </source>
</reference>
<dbReference type="GO" id="GO:0004760">
    <property type="term" value="F:L-serine-pyruvate transaminase activity"/>
    <property type="evidence" value="ECO:0007669"/>
    <property type="project" value="TreeGrafter"/>
</dbReference>
<comment type="cofactor">
    <cofactor evidence="1 7">
        <name>pyridoxal 5'-phosphate</name>
        <dbReference type="ChEBI" id="CHEBI:597326"/>
    </cofactor>
</comment>
<dbReference type="InterPro" id="IPR020578">
    <property type="entry name" value="Aminotrans_V_PyrdxlP_BS"/>
</dbReference>
<gene>
    <name evidence="9" type="ORF">B7O98_07665</name>
</gene>
<evidence type="ECO:0000256" key="7">
    <source>
        <dbReference type="RuleBase" id="RU004504"/>
    </source>
</evidence>
<dbReference type="SUPFAM" id="SSF53383">
    <property type="entry name" value="PLP-dependent transferases"/>
    <property type="match status" value="1"/>
</dbReference>
<dbReference type="PIRSF" id="PIRSF000524">
    <property type="entry name" value="SPT"/>
    <property type="match status" value="1"/>
</dbReference>
<dbReference type="GO" id="GO:0019265">
    <property type="term" value="P:glycine biosynthetic process, by transamination of glyoxylate"/>
    <property type="evidence" value="ECO:0007669"/>
    <property type="project" value="TreeGrafter"/>
</dbReference>
<protein>
    <recommendedName>
        <fullName evidence="8">Aminotransferase class V domain-containing protein</fullName>
    </recommendedName>
</protein>
<feature type="domain" description="Aminotransferase class V" evidence="8">
    <location>
        <begin position="26"/>
        <end position="333"/>
    </location>
</feature>
<dbReference type="InterPro" id="IPR015422">
    <property type="entry name" value="PyrdxlP-dep_Trfase_small"/>
</dbReference>
<comment type="similarity">
    <text evidence="2 6">Belongs to the class-V pyridoxal-phosphate-dependent aminotransferase family.</text>
</comment>
<evidence type="ECO:0000256" key="6">
    <source>
        <dbReference type="RuleBase" id="RU004075"/>
    </source>
</evidence>
<organism evidence="9 10">
    <name type="scientific">Zestosphaera tikiterensis</name>
    <dbReference type="NCBI Taxonomy" id="1973259"/>
    <lineage>
        <taxon>Archaea</taxon>
        <taxon>Thermoproteota</taxon>
        <taxon>Thermoprotei</taxon>
        <taxon>Desulfurococcales</taxon>
        <taxon>Desulfurococcaceae</taxon>
        <taxon>Zestosphaera</taxon>
    </lineage>
</organism>
<evidence type="ECO:0000259" key="8">
    <source>
        <dbReference type="Pfam" id="PF00266"/>
    </source>
</evidence>
<dbReference type="PANTHER" id="PTHR21152">
    <property type="entry name" value="AMINOTRANSFERASE CLASS V"/>
    <property type="match status" value="1"/>
</dbReference>
<dbReference type="PROSITE" id="PS00595">
    <property type="entry name" value="AA_TRANSFER_CLASS_5"/>
    <property type="match status" value="1"/>
</dbReference>
<dbReference type="AlphaFoldDB" id="A0A2R7Y4R9"/>
<dbReference type="GO" id="GO:0008453">
    <property type="term" value="F:alanine-glyoxylate transaminase activity"/>
    <property type="evidence" value="ECO:0007669"/>
    <property type="project" value="TreeGrafter"/>
</dbReference>
<evidence type="ECO:0000256" key="1">
    <source>
        <dbReference type="ARBA" id="ARBA00001933"/>
    </source>
</evidence>
<name>A0A2R7Y4R9_9CREN</name>